<dbReference type="EMBL" id="AP005449">
    <property type="protein sequence ID" value="BAD61908.1"/>
    <property type="molecule type" value="Genomic_DNA"/>
</dbReference>
<feature type="compositionally biased region" description="Low complexity" evidence="1">
    <location>
        <begin position="40"/>
        <end position="50"/>
    </location>
</feature>
<dbReference type="AlphaFoldDB" id="Q5Z6E4"/>
<feature type="compositionally biased region" description="Basic and acidic residues" evidence="1">
    <location>
        <begin position="24"/>
        <end position="33"/>
    </location>
</feature>
<evidence type="ECO:0000313" key="2">
    <source>
        <dbReference type="EMBL" id="BAD61908.1"/>
    </source>
</evidence>
<name>Q5Z6E4_ORYSJ</name>
<organism evidence="2 3">
    <name type="scientific">Oryza sativa subsp. japonica</name>
    <name type="common">Rice</name>
    <dbReference type="NCBI Taxonomy" id="39947"/>
    <lineage>
        <taxon>Eukaryota</taxon>
        <taxon>Viridiplantae</taxon>
        <taxon>Streptophyta</taxon>
        <taxon>Embryophyta</taxon>
        <taxon>Tracheophyta</taxon>
        <taxon>Spermatophyta</taxon>
        <taxon>Magnoliopsida</taxon>
        <taxon>Liliopsida</taxon>
        <taxon>Poales</taxon>
        <taxon>Poaceae</taxon>
        <taxon>BOP clade</taxon>
        <taxon>Oryzoideae</taxon>
        <taxon>Oryzeae</taxon>
        <taxon>Oryzinae</taxon>
        <taxon>Oryza</taxon>
        <taxon>Oryza sativa</taxon>
    </lineage>
</organism>
<gene>
    <name evidence="2" type="primary">P0427E01.14</name>
</gene>
<protein>
    <submittedName>
        <fullName evidence="2">Uncharacterized protein</fullName>
    </submittedName>
</protein>
<reference evidence="3" key="2">
    <citation type="journal article" date="2008" name="Nucleic Acids Res.">
        <title>The rice annotation project database (RAP-DB): 2008 update.</title>
        <authorList>
            <consortium name="The rice annotation project (RAP)"/>
        </authorList>
    </citation>
    <scope>GENOME REANNOTATION</scope>
    <source>
        <strain evidence="3">cv. Nipponbare</strain>
    </source>
</reference>
<reference evidence="3" key="1">
    <citation type="journal article" date="2005" name="Nature">
        <title>The map-based sequence of the rice genome.</title>
        <authorList>
            <consortium name="International rice genome sequencing project (IRGSP)"/>
            <person name="Matsumoto T."/>
            <person name="Wu J."/>
            <person name="Kanamori H."/>
            <person name="Katayose Y."/>
            <person name="Fujisawa M."/>
            <person name="Namiki N."/>
            <person name="Mizuno H."/>
            <person name="Yamamoto K."/>
            <person name="Antonio B.A."/>
            <person name="Baba T."/>
            <person name="Sakata K."/>
            <person name="Nagamura Y."/>
            <person name="Aoki H."/>
            <person name="Arikawa K."/>
            <person name="Arita K."/>
            <person name="Bito T."/>
            <person name="Chiden Y."/>
            <person name="Fujitsuka N."/>
            <person name="Fukunaka R."/>
            <person name="Hamada M."/>
            <person name="Harada C."/>
            <person name="Hayashi A."/>
            <person name="Hijishita S."/>
            <person name="Honda M."/>
            <person name="Hosokawa S."/>
            <person name="Ichikawa Y."/>
            <person name="Idonuma A."/>
            <person name="Iijima M."/>
            <person name="Ikeda M."/>
            <person name="Ikeno M."/>
            <person name="Ito K."/>
            <person name="Ito S."/>
            <person name="Ito T."/>
            <person name="Ito Y."/>
            <person name="Ito Y."/>
            <person name="Iwabuchi A."/>
            <person name="Kamiya K."/>
            <person name="Karasawa W."/>
            <person name="Kurita K."/>
            <person name="Katagiri S."/>
            <person name="Kikuta A."/>
            <person name="Kobayashi H."/>
            <person name="Kobayashi N."/>
            <person name="Machita K."/>
            <person name="Maehara T."/>
            <person name="Masukawa M."/>
            <person name="Mizubayashi T."/>
            <person name="Mukai Y."/>
            <person name="Nagasaki H."/>
            <person name="Nagata Y."/>
            <person name="Naito S."/>
            <person name="Nakashima M."/>
            <person name="Nakama Y."/>
            <person name="Nakamichi Y."/>
            <person name="Nakamura M."/>
            <person name="Meguro A."/>
            <person name="Negishi M."/>
            <person name="Ohta I."/>
            <person name="Ohta T."/>
            <person name="Okamoto M."/>
            <person name="Ono N."/>
            <person name="Saji S."/>
            <person name="Sakaguchi M."/>
            <person name="Sakai K."/>
            <person name="Shibata M."/>
            <person name="Shimokawa T."/>
            <person name="Song J."/>
            <person name="Takazaki Y."/>
            <person name="Terasawa K."/>
            <person name="Tsugane M."/>
            <person name="Tsuji K."/>
            <person name="Ueda S."/>
            <person name="Waki K."/>
            <person name="Yamagata H."/>
            <person name="Yamamoto M."/>
            <person name="Yamamoto S."/>
            <person name="Yamane H."/>
            <person name="Yoshiki S."/>
            <person name="Yoshihara R."/>
            <person name="Yukawa K."/>
            <person name="Zhong H."/>
            <person name="Yano M."/>
            <person name="Yuan Q."/>
            <person name="Ouyang S."/>
            <person name="Liu J."/>
            <person name="Jones K.M."/>
            <person name="Gansberger K."/>
            <person name="Moffat K."/>
            <person name="Hill J."/>
            <person name="Bera J."/>
            <person name="Fadrosh D."/>
            <person name="Jin S."/>
            <person name="Johri S."/>
            <person name="Kim M."/>
            <person name="Overton L."/>
            <person name="Reardon M."/>
            <person name="Tsitrin T."/>
            <person name="Vuong H."/>
            <person name="Weaver B."/>
            <person name="Ciecko A."/>
            <person name="Tallon L."/>
            <person name="Jackson J."/>
            <person name="Pai G."/>
            <person name="Aken S.V."/>
            <person name="Utterback T."/>
            <person name="Reidmuller S."/>
            <person name="Feldblyum T."/>
            <person name="Hsiao J."/>
            <person name="Zismann V."/>
            <person name="Iobst S."/>
            <person name="de Vazeille A.R."/>
            <person name="Buell C.R."/>
            <person name="Ying K."/>
            <person name="Li Y."/>
            <person name="Lu T."/>
            <person name="Huang Y."/>
            <person name="Zhao Q."/>
            <person name="Feng Q."/>
            <person name="Zhang L."/>
            <person name="Zhu J."/>
            <person name="Weng Q."/>
            <person name="Mu J."/>
            <person name="Lu Y."/>
            <person name="Fan D."/>
            <person name="Liu Y."/>
            <person name="Guan J."/>
            <person name="Zhang Y."/>
            <person name="Yu S."/>
            <person name="Liu X."/>
            <person name="Zhang Y."/>
            <person name="Hong G."/>
            <person name="Han B."/>
            <person name="Choisne N."/>
            <person name="Demange N."/>
            <person name="Orjeda G."/>
            <person name="Samain S."/>
            <person name="Cattolico L."/>
            <person name="Pelletier E."/>
            <person name="Couloux A."/>
            <person name="Segurens B."/>
            <person name="Wincker P."/>
            <person name="D'Hont A."/>
            <person name="Scarpelli C."/>
            <person name="Weissenbach J."/>
            <person name="Salanoubat M."/>
            <person name="Quetier F."/>
            <person name="Yu Y."/>
            <person name="Kim H.R."/>
            <person name="Rambo T."/>
            <person name="Currie J."/>
            <person name="Collura K."/>
            <person name="Luo M."/>
            <person name="Yang T."/>
            <person name="Ammiraju J.S.S."/>
            <person name="Engler F."/>
            <person name="Soderlund C."/>
            <person name="Wing R.A."/>
            <person name="Palmer L.E."/>
            <person name="de la Bastide M."/>
            <person name="Spiegel L."/>
            <person name="Nascimento L."/>
            <person name="Zutavern T."/>
            <person name="O'Shaughnessy A."/>
            <person name="Dike S."/>
            <person name="Dedhia N."/>
            <person name="Preston R."/>
            <person name="Balija V."/>
            <person name="McCombie W.R."/>
            <person name="Chow T."/>
            <person name="Chen H."/>
            <person name="Chung M."/>
            <person name="Chen C."/>
            <person name="Shaw J."/>
            <person name="Wu H."/>
            <person name="Hsiao K."/>
            <person name="Chao Y."/>
            <person name="Chu M."/>
            <person name="Cheng C."/>
            <person name="Hour A."/>
            <person name="Lee P."/>
            <person name="Lin S."/>
            <person name="Lin Y."/>
            <person name="Liou J."/>
            <person name="Liu S."/>
            <person name="Hsing Y."/>
            <person name="Raghuvanshi S."/>
            <person name="Mohanty A."/>
            <person name="Bharti A.K."/>
            <person name="Gaur A."/>
            <person name="Gupta V."/>
            <person name="Kumar D."/>
            <person name="Ravi V."/>
            <person name="Vij S."/>
            <person name="Kapur A."/>
            <person name="Khurana P."/>
            <person name="Khurana P."/>
            <person name="Khurana J.P."/>
            <person name="Tyagi A.K."/>
            <person name="Gaikwad K."/>
            <person name="Singh A."/>
            <person name="Dalal V."/>
            <person name="Srivastava S."/>
            <person name="Dixit A."/>
            <person name="Pal A.K."/>
            <person name="Ghazi I.A."/>
            <person name="Yadav M."/>
            <person name="Pandit A."/>
            <person name="Bhargava A."/>
            <person name="Sureshbabu K."/>
            <person name="Batra K."/>
            <person name="Sharma T.R."/>
            <person name="Mohapatra T."/>
            <person name="Singh N.K."/>
            <person name="Messing J."/>
            <person name="Nelson A.B."/>
            <person name="Fuks G."/>
            <person name="Kavchok S."/>
            <person name="Keizer G."/>
            <person name="Linton E."/>
            <person name="Llaca V."/>
            <person name="Song R."/>
            <person name="Tanyolac B."/>
            <person name="Young S."/>
            <person name="Ho-Il K."/>
            <person name="Hahn J.H."/>
            <person name="Sangsakoo G."/>
            <person name="Vanavichit A."/>
            <person name="de Mattos Luiz.A.T."/>
            <person name="Zimmer P.D."/>
            <person name="Malone G."/>
            <person name="Dellagostin O."/>
            <person name="de Oliveira A.C."/>
            <person name="Bevan M."/>
            <person name="Bancroft I."/>
            <person name="Minx P."/>
            <person name="Cordum H."/>
            <person name="Wilson R."/>
            <person name="Cheng Z."/>
            <person name="Jin W."/>
            <person name="Jiang J."/>
            <person name="Leong S.A."/>
            <person name="Iwama H."/>
            <person name="Gojobori T."/>
            <person name="Itoh T."/>
            <person name="Niimura Y."/>
            <person name="Fujii Y."/>
            <person name="Habara T."/>
            <person name="Sakai H."/>
            <person name="Sato Y."/>
            <person name="Wilson G."/>
            <person name="Kumar K."/>
            <person name="McCouch S."/>
            <person name="Juretic N."/>
            <person name="Hoen D."/>
            <person name="Wright S."/>
            <person name="Bruskiewich R."/>
            <person name="Bureau T."/>
            <person name="Miyao A."/>
            <person name="Hirochika H."/>
            <person name="Nishikawa T."/>
            <person name="Kadowaki K."/>
            <person name="Sugiura M."/>
            <person name="Burr B."/>
            <person name="Sasaki T."/>
        </authorList>
    </citation>
    <scope>NUCLEOTIDE SEQUENCE [LARGE SCALE GENOMIC DNA]</scope>
    <source>
        <strain evidence="3">cv. Nipponbare</strain>
    </source>
</reference>
<feature type="region of interest" description="Disordered" evidence="1">
    <location>
        <begin position="23"/>
        <end position="54"/>
    </location>
</feature>
<accession>Q5Z6E4</accession>
<evidence type="ECO:0000256" key="1">
    <source>
        <dbReference type="SAM" id="MobiDB-lite"/>
    </source>
</evidence>
<sequence>MAGRGGGRPCRGWWARRCPPIRQIRQEGRRQEGKNSSVVASTADATFPTATSPPPFVLTSCQLAGFARRSTHPSVSPS</sequence>
<dbReference type="Proteomes" id="UP000000763">
    <property type="component" value="Chromosome 6"/>
</dbReference>
<evidence type="ECO:0000313" key="3">
    <source>
        <dbReference type="Proteomes" id="UP000000763"/>
    </source>
</evidence>
<proteinExistence type="predicted"/>